<keyword evidence="2" id="KW-0131">Cell cycle</keyword>
<evidence type="ECO:0000256" key="1">
    <source>
        <dbReference type="SAM" id="Phobius"/>
    </source>
</evidence>
<sequence length="749" mass="81531">MTTNQEPEADLARVHYLPTRRAEGSPVEADTEVIEGEIVTDAEYRARQRQLAIERYRGYRNDIVTVGRGTRTMVRWTVQKGRECADSPIGKFARRHVTYFAKGVEAERQRKKAEHGQADARAARARALDQGDLELAARLNEQIQQARHTRVDTLTKWVELHWSAGKKAALALVIALGVALVAGVINGFGHWLGPWNASDVLHTLGAIVTTTGTIVGWSVAHWWAFLLAGLGVWGSRRWKDGQKLGEQVLPAHLRQTGKRVAYVELTENALVAALANIGVARLSAAIKEGWPNRDTDHAWVRPPMMAEGGKAYTAKLRLPMGAGVKDVARAKDLLAHNLGCRPQELFVDPDEDDPTVMDLYRLEPGVLREPVDPYPLLTEGTTDFFSGFPVGMSPRGTVVETTVWERNFVFAGRMGSGKSTMIKALLAGAALDPLVDIDVFVFADNFDFDPLAPVLSTFLKGDSEANVQACLEHIKGLQADLAVRGQLLVKHGITEVNREVAAKEPGLRPRIVVIEECQAFFRQDDPQERKQLVNLLVRFYSAARKYGIVLVFATPNPSDQSLPRDLMAVTSNKACGAIDDKARNNIVLGEKAHENGISALGLKAKTKDKLNDCGTLMTSGFMDTPGVVRSFYLTPEDLAGIAARGAELRGGATTPAAPAPEVRDLVEDLTTVMVGDDPVNAGDLVGALRGLAPGYKPYRELTKPKLVAALAELGIKPPSTGNLYPVDPVTVRQLHAGRVAQLEQGDPTA</sequence>
<dbReference type="EMBL" id="BAABCM010000009">
    <property type="protein sequence ID" value="GAA3831555.1"/>
    <property type="molecule type" value="Genomic_DNA"/>
</dbReference>
<organism evidence="2 3">
    <name type="scientific">Amycolatopsis tucumanensis</name>
    <dbReference type="NCBI Taxonomy" id="401106"/>
    <lineage>
        <taxon>Bacteria</taxon>
        <taxon>Bacillati</taxon>
        <taxon>Actinomycetota</taxon>
        <taxon>Actinomycetes</taxon>
        <taxon>Pseudonocardiales</taxon>
        <taxon>Pseudonocardiaceae</taxon>
        <taxon>Amycolatopsis</taxon>
    </lineage>
</organism>
<proteinExistence type="predicted"/>
<keyword evidence="1" id="KW-1133">Transmembrane helix</keyword>
<keyword evidence="2" id="KW-0132">Cell division</keyword>
<dbReference type="Proteomes" id="UP001501624">
    <property type="component" value="Unassembled WGS sequence"/>
</dbReference>
<dbReference type="SUPFAM" id="SSF52540">
    <property type="entry name" value="P-loop containing nucleoside triphosphate hydrolases"/>
    <property type="match status" value="1"/>
</dbReference>
<keyword evidence="1" id="KW-0812">Transmembrane</keyword>
<protein>
    <submittedName>
        <fullName evidence="2">Cell division protein FtsK</fullName>
    </submittedName>
</protein>
<feature type="transmembrane region" description="Helical" evidence="1">
    <location>
        <begin position="204"/>
        <end position="233"/>
    </location>
</feature>
<reference evidence="3" key="1">
    <citation type="journal article" date="2019" name="Int. J. Syst. Evol. Microbiol.">
        <title>The Global Catalogue of Microorganisms (GCM) 10K type strain sequencing project: providing services to taxonomists for standard genome sequencing and annotation.</title>
        <authorList>
            <consortium name="The Broad Institute Genomics Platform"/>
            <consortium name="The Broad Institute Genome Sequencing Center for Infectious Disease"/>
            <person name="Wu L."/>
            <person name="Ma J."/>
        </authorList>
    </citation>
    <scope>NUCLEOTIDE SEQUENCE [LARGE SCALE GENOMIC DNA]</scope>
    <source>
        <strain evidence="3">JCM 17017</strain>
    </source>
</reference>
<feature type="transmembrane region" description="Helical" evidence="1">
    <location>
        <begin position="169"/>
        <end position="192"/>
    </location>
</feature>
<name>A0ABP7J0D9_9PSEU</name>
<dbReference type="RefSeq" id="WP_237335753.1">
    <property type="nucleotide sequence ID" value="NZ_BAABCM010000009.1"/>
</dbReference>
<dbReference type="Gene3D" id="3.40.50.300">
    <property type="entry name" value="P-loop containing nucleotide triphosphate hydrolases"/>
    <property type="match status" value="1"/>
</dbReference>
<evidence type="ECO:0000313" key="3">
    <source>
        <dbReference type="Proteomes" id="UP001501624"/>
    </source>
</evidence>
<evidence type="ECO:0000313" key="2">
    <source>
        <dbReference type="EMBL" id="GAA3831555.1"/>
    </source>
</evidence>
<dbReference type="GO" id="GO:0051301">
    <property type="term" value="P:cell division"/>
    <property type="evidence" value="ECO:0007669"/>
    <property type="project" value="UniProtKB-KW"/>
</dbReference>
<gene>
    <name evidence="2" type="ORF">GCM10022380_57660</name>
</gene>
<dbReference type="InterPro" id="IPR027417">
    <property type="entry name" value="P-loop_NTPase"/>
</dbReference>
<keyword evidence="1" id="KW-0472">Membrane</keyword>
<accession>A0ABP7J0D9</accession>
<keyword evidence="3" id="KW-1185">Reference proteome</keyword>
<comment type="caution">
    <text evidence="2">The sequence shown here is derived from an EMBL/GenBank/DDBJ whole genome shotgun (WGS) entry which is preliminary data.</text>
</comment>